<keyword evidence="2" id="KW-1185">Reference proteome</keyword>
<sequence>MTDELRHILEGTGGITETDLIQTTLFYLRKGQTASGKIEKSKFVNKEDEVKHLTTFASRYHLWYTAIPQNAYIGEGAEQKVYLNEDGKNVIKINDTIFYLSWEDYFVSLLIHNYLFPNTAYQLLGFYQQENIFYAVVKQPFIESTEPTDLSALRLFLENNGFKHKKNNDFFHPELGIILEDLHDENVLTNQGLFFFIDSAIYLITH</sequence>
<dbReference type="AlphaFoldDB" id="A0A7W5ZMZ0"/>
<proteinExistence type="predicted"/>
<evidence type="ECO:0000313" key="1">
    <source>
        <dbReference type="EMBL" id="MBB3840320.1"/>
    </source>
</evidence>
<evidence type="ECO:0000313" key="2">
    <source>
        <dbReference type="Proteomes" id="UP000541352"/>
    </source>
</evidence>
<gene>
    <name evidence="1" type="ORF">FHS57_004340</name>
</gene>
<comment type="caution">
    <text evidence="1">The sequence shown here is derived from an EMBL/GenBank/DDBJ whole genome shotgun (WGS) entry which is preliminary data.</text>
</comment>
<dbReference type="RefSeq" id="WP_183977229.1">
    <property type="nucleotide sequence ID" value="NZ_JACIBY010000010.1"/>
</dbReference>
<reference evidence="1 2" key="1">
    <citation type="submission" date="2020-08" db="EMBL/GenBank/DDBJ databases">
        <title>Genomic Encyclopedia of Type Strains, Phase IV (KMG-IV): sequencing the most valuable type-strain genomes for metagenomic binning, comparative biology and taxonomic classification.</title>
        <authorList>
            <person name="Goeker M."/>
        </authorList>
    </citation>
    <scope>NUCLEOTIDE SEQUENCE [LARGE SCALE GENOMIC DNA]</scope>
    <source>
        <strain evidence="1 2">DSM 17976</strain>
    </source>
</reference>
<organism evidence="1 2">
    <name type="scientific">Runella defluvii</name>
    <dbReference type="NCBI Taxonomy" id="370973"/>
    <lineage>
        <taxon>Bacteria</taxon>
        <taxon>Pseudomonadati</taxon>
        <taxon>Bacteroidota</taxon>
        <taxon>Cytophagia</taxon>
        <taxon>Cytophagales</taxon>
        <taxon>Spirosomataceae</taxon>
        <taxon>Runella</taxon>
    </lineage>
</organism>
<dbReference type="Proteomes" id="UP000541352">
    <property type="component" value="Unassembled WGS sequence"/>
</dbReference>
<accession>A0A7W5ZMZ0</accession>
<dbReference type="InterPro" id="IPR041055">
    <property type="entry name" value="Kinase-PolyVal"/>
</dbReference>
<protein>
    <submittedName>
        <fullName evidence="1">Uncharacterized protein</fullName>
    </submittedName>
</protein>
<name>A0A7W5ZMZ0_9BACT</name>
<dbReference type="EMBL" id="JACIBY010000010">
    <property type="protein sequence ID" value="MBB3840320.1"/>
    <property type="molecule type" value="Genomic_DNA"/>
</dbReference>
<dbReference type="Pfam" id="PF18762">
    <property type="entry name" value="Kinase-PolyVal"/>
    <property type="match status" value="1"/>
</dbReference>